<dbReference type="Proteomes" id="UP001458415">
    <property type="component" value="Unassembled WGS sequence"/>
</dbReference>
<organism evidence="1 2">
    <name type="scientific">Streptomyces carpinensis</name>
    <dbReference type="NCBI Taxonomy" id="66369"/>
    <lineage>
        <taxon>Bacteria</taxon>
        <taxon>Bacillati</taxon>
        <taxon>Actinomycetota</taxon>
        <taxon>Actinomycetes</taxon>
        <taxon>Kitasatosporales</taxon>
        <taxon>Streptomycetaceae</taxon>
        <taxon>Streptomyces</taxon>
    </lineage>
</organism>
<name>A0ABV1WHM0_9ACTN</name>
<dbReference type="RefSeq" id="WP_086725277.1">
    <property type="nucleotide sequence ID" value="NZ_MUBM01000086.1"/>
</dbReference>
<reference evidence="1 2" key="1">
    <citation type="submission" date="2024-06" db="EMBL/GenBank/DDBJ databases">
        <title>The Natural Products Discovery Center: Release of the First 8490 Sequenced Strains for Exploring Actinobacteria Biosynthetic Diversity.</title>
        <authorList>
            <person name="Kalkreuter E."/>
            <person name="Kautsar S.A."/>
            <person name="Yang D."/>
            <person name="Bader C.D."/>
            <person name="Teijaro C.N."/>
            <person name="Fluegel L."/>
            <person name="Davis C.M."/>
            <person name="Simpson J.R."/>
            <person name="Lauterbach L."/>
            <person name="Steele A.D."/>
            <person name="Gui C."/>
            <person name="Meng S."/>
            <person name="Li G."/>
            <person name="Viehrig K."/>
            <person name="Ye F."/>
            <person name="Su P."/>
            <person name="Kiefer A.F."/>
            <person name="Nichols A."/>
            <person name="Cepeda A.J."/>
            <person name="Yan W."/>
            <person name="Fan B."/>
            <person name="Jiang Y."/>
            <person name="Adhikari A."/>
            <person name="Zheng C.-J."/>
            <person name="Schuster L."/>
            <person name="Cowan T.M."/>
            <person name="Smanski M.J."/>
            <person name="Chevrette M.G."/>
            <person name="De Carvalho L.P.S."/>
            <person name="Shen B."/>
        </authorList>
    </citation>
    <scope>NUCLEOTIDE SEQUENCE [LARGE SCALE GENOMIC DNA]</scope>
    <source>
        <strain evidence="1 2">NPDC000634</strain>
    </source>
</reference>
<proteinExistence type="predicted"/>
<dbReference type="EMBL" id="JBEPCU010001469">
    <property type="protein sequence ID" value="MER6983685.1"/>
    <property type="molecule type" value="Genomic_DNA"/>
</dbReference>
<accession>A0ABV1WHM0</accession>
<sequence>MAMLGLTRPRPVTFAEAESVIDEDGHGDADGNPDGLARVYVSPEVDGWTLVIGWWCDPCGAERADEMLRLCTELSARYGRAQAYYYGAQGDGSAWLVAEHGAVLRRYCATGEAEDAGFTRGEPLPLERSRREQLMLSPTWGEDADDESESEWTSVAFHLAPEIAAALGPSPLTLTKDTRVRGTGVLALTPAGAEAGAVA</sequence>
<evidence type="ECO:0000313" key="1">
    <source>
        <dbReference type="EMBL" id="MER6983685.1"/>
    </source>
</evidence>
<gene>
    <name evidence="1" type="ORF">ABT317_43715</name>
</gene>
<protein>
    <submittedName>
        <fullName evidence="1">Uncharacterized protein</fullName>
    </submittedName>
</protein>
<evidence type="ECO:0000313" key="2">
    <source>
        <dbReference type="Proteomes" id="UP001458415"/>
    </source>
</evidence>
<keyword evidence="2" id="KW-1185">Reference proteome</keyword>
<comment type="caution">
    <text evidence="1">The sequence shown here is derived from an EMBL/GenBank/DDBJ whole genome shotgun (WGS) entry which is preliminary data.</text>
</comment>